<sequence length="667" mass="69724">MEPNALDQLRRHRRFAIPLHLDVVADGLAKRLTPDQLASIQSEMSASAARATSAAAAALRPAQSTARAGANAATISTTVRSVVSTFSAVPNFTVGQPLANTPSTTPVPVPSSSSVVPSSSSTIPSSSARAIPSSSSTTPIPSSSATPTSTLPQVITRTTPITSVLDALPSASAEAANSSSSSSSMSTGTVVGVVLAVLVGVVILGSFAGWLYRKFAQRGYQTDSHWRKLDEDVTPFPQEKDEYNDDIYGGAAAPVIGSRRALADHAGRDASYPSSRPMTEYGSNRAGLGSGPDMYGAHAAGYPAPAATWGVDAQGRPYNGQAGRVPTHPYQDEYEYGSDRHSPPPPPSTRQLVGPGQLPQPELMPVALGRPAPPRSYSDIAFREDFADEPMTAGMPYEPMTARTNEWAGSAQHQPMAAQQSRRISGTTHASKSPSPPQPASLPLPTFAPLSPMDSSFAFQRQSQQPMAMYENEPARQKQLYGEVAAFAGFAEPKTPHSAGLDHSVSSNGTFNTGTTHSSFSATEHGVRLPAQPPVPAIPSYLSMPAPPYEHGRPLSAVEEVATPSTFRSTAQPLPSSSIGLGGHAREVNPFDNLPVPRTLVAPHSAASGSSFPSPRFPPPSPGGMSLPGSVSESPKRWSGQGTGNVGMARRSRGESMFDGDDAYGGI</sequence>
<feature type="compositionally biased region" description="Acidic residues" evidence="1">
    <location>
        <begin position="658"/>
        <end position="667"/>
    </location>
</feature>
<evidence type="ECO:0000313" key="4">
    <source>
        <dbReference type="Proteomes" id="UP001164286"/>
    </source>
</evidence>
<comment type="caution">
    <text evidence="3">The sequence shown here is derived from an EMBL/GenBank/DDBJ whole genome shotgun (WGS) entry which is preliminary data.</text>
</comment>
<feature type="compositionally biased region" description="Low complexity" evidence="1">
    <location>
        <begin position="604"/>
        <end position="614"/>
    </location>
</feature>
<gene>
    <name evidence="3" type="ORF">MKK02DRAFT_44205</name>
</gene>
<dbReference type="AlphaFoldDB" id="A0AA38H748"/>
<keyword evidence="2" id="KW-0812">Transmembrane</keyword>
<organism evidence="3 4">
    <name type="scientific">Dioszegia hungarica</name>
    <dbReference type="NCBI Taxonomy" id="4972"/>
    <lineage>
        <taxon>Eukaryota</taxon>
        <taxon>Fungi</taxon>
        <taxon>Dikarya</taxon>
        <taxon>Basidiomycota</taxon>
        <taxon>Agaricomycotina</taxon>
        <taxon>Tremellomycetes</taxon>
        <taxon>Tremellales</taxon>
        <taxon>Bulleribasidiaceae</taxon>
        <taxon>Dioszegia</taxon>
    </lineage>
</organism>
<evidence type="ECO:0000313" key="3">
    <source>
        <dbReference type="EMBL" id="KAI9635515.1"/>
    </source>
</evidence>
<feature type="compositionally biased region" description="Low complexity" evidence="1">
    <location>
        <begin position="101"/>
        <end position="150"/>
    </location>
</feature>
<feature type="transmembrane region" description="Helical" evidence="2">
    <location>
        <begin position="190"/>
        <end position="212"/>
    </location>
</feature>
<evidence type="ECO:0000256" key="1">
    <source>
        <dbReference type="SAM" id="MobiDB-lite"/>
    </source>
</evidence>
<feature type="compositionally biased region" description="Polar residues" evidence="1">
    <location>
        <begin position="411"/>
        <end position="429"/>
    </location>
</feature>
<keyword evidence="2" id="KW-0472">Membrane</keyword>
<feature type="region of interest" description="Disordered" evidence="1">
    <location>
        <begin position="604"/>
        <end position="667"/>
    </location>
</feature>
<protein>
    <submittedName>
        <fullName evidence="3">Uncharacterized protein</fullName>
    </submittedName>
</protein>
<feature type="region of interest" description="Disordered" evidence="1">
    <location>
        <begin position="94"/>
        <end position="155"/>
    </location>
</feature>
<dbReference type="EMBL" id="JAKWFO010000005">
    <property type="protein sequence ID" value="KAI9635515.1"/>
    <property type="molecule type" value="Genomic_DNA"/>
</dbReference>
<feature type="region of interest" description="Disordered" evidence="1">
    <location>
        <begin position="313"/>
        <end position="377"/>
    </location>
</feature>
<proteinExistence type="predicted"/>
<accession>A0AA38H748</accession>
<reference evidence="3" key="1">
    <citation type="journal article" date="2022" name="G3 (Bethesda)">
        <title>High quality genome of the basidiomycete yeast Dioszegia hungarica PDD-24b-2 isolated from cloud water.</title>
        <authorList>
            <person name="Jarrige D."/>
            <person name="Haridas S."/>
            <person name="Bleykasten-Grosshans C."/>
            <person name="Joly M."/>
            <person name="Nadalig T."/>
            <person name="Sancelme M."/>
            <person name="Vuilleumier S."/>
            <person name="Grigoriev I.V."/>
            <person name="Amato P."/>
            <person name="Bringel F."/>
        </authorList>
    </citation>
    <scope>NUCLEOTIDE SEQUENCE</scope>
    <source>
        <strain evidence="3">PDD-24b-2</strain>
    </source>
</reference>
<keyword evidence="2" id="KW-1133">Transmembrane helix</keyword>
<name>A0AA38H748_9TREE</name>
<dbReference type="GeneID" id="77732036"/>
<feature type="region of interest" description="Disordered" evidence="1">
    <location>
        <begin position="408"/>
        <end position="453"/>
    </location>
</feature>
<evidence type="ECO:0000256" key="2">
    <source>
        <dbReference type="SAM" id="Phobius"/>
    </source>
</evidence>
<dbReference type="Proteomes" id="UP001164286">
    <property type="component" value="Unassembled WGS sequence"/>
</dbReference>
<keyword evidence="4" id="KW-1185">Reference proteome</keyword>
<dbReference type="RefSeq" id="XP_052945292.1">
    <property type="nucleotide sequence ID" value="XM_053092831.1"/>
</dbReference>